<dbReference type="InterPro" id="IPR001128">
    <property type="entry name" value="Cyt_P450"/>
</dbReference>
<dbReference type="GO" id="GO:0005506">
    <property type="term" value="F:iron ion binding"/>
    <property type="evidence" value="ECO:0007669"/>
    <property type="project" value="InterPro"/>
</dbReference>
<proteinExistence type="inferred from homology"/>
<organism evidence="3 4">
    <name type="scientific">Lichtheimia ornata</name>
    <dbReference type="NCBI Taxonomy" id="688661"/>
    <lineage>
        <taxon>Eukaryota</taxon>
        <taxon>Fungi</taxon>
        <taxon>Fungi incertae sedis</taxon>
        <taxon>Mucoromycota</taxon>
        <taxon>Mucoromycotina</taxon>
        <taxon>Mucoromycetes</taxon>
        <taxon>Mucorales</taxon>
        <taxon>Lichtheimiaceae</taxon>
        <taxon>Lichtheimia</taxon>
    </lineage>
</organism>
<dbReference type="SUPFAM" id="SSF48264">
    <property type="entry name" value="Cytochrome P450"/>
    <property type="match status" value="1"/>
</dbReference>
<comment type="similarity">
    <text evidence="1">Belongs to the cytochrome P450 family.</text>
</comment>
<name>A0AAD7UT52_9FUNG</name>
<dbReference type="PRINTS" id="PR00385">
    <property type="entry name" value="P450"/>
</dbReference>
<dbReference type="RefSeq" id="XP_058337649.1">
    <property type="nucleotide sequence ID" value="XM_058491581.1"/>
</dbReference>
<evidence type="ECO:0000313" key="4">
    <source>
        <dbReference type="Proteomes" id="UP001234581"/>
    </source>
</evidence>
<dbReference type="Pfam" id="PF00067">
    <property type="entry name" value="p450"/>
    <property type="match status" value="1"/>
</dbReference>
<evidence type="ECO:0000313" key="3">
    <source>
        <dbReference type="EMBL" id="KAJ8652735.1"/>
    </source>
</evidence>
<evidence type="ECO:0008006" key="5">
    <source>
        <dbReference type="Google" id="ProtNLM"/>
    </source>
</evidence>
<dbReference type="PANTHER" id="PTHR24305:SF166">
    <property type="entry name" value="CYTOCHROME P450 12A4, MITOCHONDRIAL-RELATED"/>
    <property type="match status" value="1"/>
</dbReference>
<dbReference type="GeneID" id="83219017"/>
<dbReference type="InterPro" id="IPR050121">
    <property type="entry name" value="Cytochrome_P450_monoxygenase"/>
</dbReference>
<dbReference type="PRINTS" id="PR00463">
    <property type="entry name" value="EP450I"/>
</dbReference>
<keyword evidence="2" id="KW-0349">Heme</keyword>
<comment type="caution">
    <text evidence="3">The sequence shown here is derived from an EMBL/GenBank/DDBJ whole genome shotgun (WGS) entry which is preliminary data.</text>
</comment>
<dbReference type="InterPro" id="IPR036396">
    <property type="entry name" value="Cyt_P450_sf"/>
</dbReference>
<keyword evidence="2" id="KW-0408">Iron</keyword>
<evidence type="ECO:0000256" key="1">
    <source>
        <dbReference type="ARBA" id="ARBA00010617"/>
    </source>
</evidence>
<dbReference type="GO" id="GO:0004497">
    <property type="term" value="F:monooxygenase activity"/>
    <property type="evidence" value="ECO:0007669"/>
    <property type="project" value="InterPro"/>
</dbReference>
<dbReference type="EMBL" id="JARTCD010000095">
    <property type="protein sequence ID" value="KAJ8652735.1"/>
    <property type="molecule type" value="Genomic_DNA"/>
</dbReference>
<dbReference type="Proteomes" id="UP001234581">
    <property type="component" value="Unassembled WGS sequence"/>
</dbReference>
<comment type="cofactor">
    <cofactor evidence="2">
        <name>heme</name>
        <dbReference type="ChEBI" id="CHEBI:30413"/>
    </cofactor>
</comment>
<dbReference type="Gene3D" id="1.10.630.10">
    <property type="entry name" value="Cytochrome P450"/>
    <property type="match status" value="1"/>
</dbReference>
<protein>
    <recommendedName>
        <fullName evidence="5">Cytochrome p450</fullName>
    </recommendedName>
</protein>
<gene>
    <name evidence="3" type="ORF">O0I10_011617</name>
</gene>
<evidence type="ECO:0000256" key="2">
    <source>
        <dbReference type="PIRSR" id="PIRSR602401-1"/>
    </source>
</evidence>
<dbReference type="PANTHER" id="PTHR24305">
    <property type="entry name" value="CYTOCHROME P450"/>
    <property type="match status" value="1"/>
</dbReference>
<keyword evidence="2" id="KW-0479">Metal-binding</keyword>
<sequence>MDSIIDNVNAYVVPFFTSEQSQRLFHRHRVSISAAVTLITTYALYTSITTVPRKLAHIPHLGFFDYIKAMMDRKPIDEVSKELTIPAGNKSDSGLYVRFDRDGWTIHVIRPEAAKRLLFKTDIFPKADRSHTFGTLFGRMLGTRHIGSLTGAPWKAHRKIANPAFHGTMPVNMFGQLSIKLFGVMDELCKVGPIDIHDATERWTLDALGLAAFDFDFNAVGDKNSEWVTRYKTVMSATFEPLYLMLPKLDTWFLPLNATRKQKHAECDSLLNMIDDIIAAKRQMLKNKKQPSNTDEHEEKDVLTMMIEAENSGQGIMSDEELRNNMVIFFIAGHDTTANALAGIAYELAVNPDVQAKAREEAIRVLGDAPEDVIPTAEQWSQMPYIHQAIKENLRVHPPAASTLARTTSQDTELAGTFIPKGSKVVLDIYELHHNPKVWSDPDTFKPERFAPGGEAEQLAGQGMPWLPFINGQRQCLGMNFSLAEQRTLLPMLLRKYELSLPENSVHKNGLSTKGLVLGVQPNDLQIVFKPRY</sequence>
<dbReference type="AlphaFoldDB" id="A0AAD7UT52"/>
<feature type="binding site" description="axial binding residue" evidence="2">
    <location>
        <position position="476"/>
    </location>
    <ligand>
        <name>heme</name>
        <dbReference type="ChEBI" id="CHEBI:30413"/>
    </ligand>
    <ligandPart>
        <name>Fe</name>
        <dbReference type="ChEBI" id="CHEBI:18248"/>
    </ligandPart>
</feature>
<keyword evidence="4" id="KW-1185">Reference proteome</keyword>
<reference evidence="3 4" key="1">
    <citation type="submission" date="2023-03" db="EMBL/GenBank/DDBJ databases">
        <title>Genome sequence of Lichtheimia ornata CBS 291.66.</title>
        <authorList>
            <person name="Mohabir J.T."/>
            <person name="Shea T.P."/>
            <person name="Kurbessoian T."/>
            <person name="Berby B."/>
            <person name="Fontaine J."/>
            <person name="Livny J."/>
            <person name="Gnirke A."/>
            <person name="Stajich J.E."/>
            <person name="Cuomo C.A."/>
        </authorList>
    </citation>
    <scope>NUCLEOTIDE SEQUENCE [LARGE SCALE GENOMIC DNA]</scope>
    <source>
        <strain evidence="3">CBS 291.66</strain>
    </source>
</reference>
<dbReference type="InterPro" id="IPR002401">
    <property type="entry name" value="Cyt_P450_E_grp-I"/>
</dbReference>
<dbReference type="GO" id="GO:0020037">
    <property type="term" value="F:heme binding"/>
    <property type="evidence" value="ECO:0007669"/>
    <property type="project" value="InterPro"/>
</dbReference>
<accession>A0AAD7UT52</accession>
<dbReference type="GO" id="GO:0016705">
    <property type="term" value="F:oxidoreductase activity, acting on paired donors, with incorporation or reduction of molecular oxygen"/>
    <property type="evidence" value="ECO:0007669"/>
    <property type="project" value="InterPro"/>
</dbReference>